<dbReference type="EMBL" id="CP043329">
    <property type="protein sequence ID" value="QEK51424.1"/>
    <property type="molecule type" value="Genomic_DNA"/>
</dbReference>
<evidence type="ECO:0000313" key="1">
    <source>
        <dbReference type="EMBL" id="QEK51424.1"/>
    </source>
</evidence>
<proteinExistence type="predicted"/>
<gene>
    <name evidence="1" type="ORF">FYC62_06900</name>
</gene>
<keyword evidence="2" id="KW-1185">Reference proteome</keyword>
<evidence type="ECO:0000313" key="2">
    <source>
        <dbReference type="Proteomes" id="UP000323653"/>
    </source>
</evidence>
<sequence>MNKNGAFIPQQIKLDIYLGDQPIPFNDYEKEISIGTAFDFDTKKLPEVGKEIILQVPEGYEQYLKLYTHIRIHENIWLKNPKSTITFPLFISALRKKEPCKIAFSYQEHAIPRLDFQYLQEI</sequence>
<dbReference type="AlphaFoldDB" id="A0A5C0VKE6"/>
<accession>A0A5C0VKE6</accession>
<organism evidence="1 2">
    <name type="scientific">Pedobacter aquae</name>
    <dbReference type="NCBI Taxonomy" id="2605747"/>
    <lineage>
        <taxon>Bacteria</taxon>
        <taxon>Pseudomonadati</taxon>
        <taxon>Bacteroidota</taxon>
        <taxon>Sphingobacteriia</taxon>
        <taxon>Sphingobacteriales</taxon>
        <taxon>Sphingobacteriaceae</taxon>
        <taxon>Pedobacter</taxon>
    </lineage>
</organism>
<protein>
    <submittedName>
        <fullName evidence="1">Uncharacterized protein</fullName>
    </submittedName>
</protein>
<dbReference type="KEGG" id="pej:FYC62_06900"/>
<name>A0A5C0VKE6_9SPHI</name>
<reference evidence="1 2" key="1">
    <citation type="submission" date="2019-08" db="EMBL/GenBank/DDBJ databases">
        <title>Pedobacter sp. nov., isolated from Han river, South Korea.</title>
        <authorList>
            <person name="Lee D.-H."/>
            <person name="Kim Y.-S."/>
            <person name="Hwang E.-M."/>
            <person name="Le Tran T.C."/>
            <person name="Cha C.-J."/>
        </authorList>
    </citation>
    <scope>NUCLEOTIDE SEQUENCE [LARGE SCALE GENOMIC DNA]</scope>
    <source>
        <strain evidence="1 2">CJ43</strain>
    </source>
</reference>
<dbReference type="Proteomes" id="UP000323653">
    <property type="component" value="Chromosome"/>
</dbReference>
<dbReference type="RefSeq" id="WP_149074434.1">
    <property type="nucleotide sequence ID" value="NZ_CP043329.1"/>
</dbReference>